<gene>
    <name evidence="1" type="ORF">K8V56_07195</name>
</gene>
<reference evidence="1" key="2">
    <citation type="submission" date="2021-09" db="EMBL/GenBank/DDBJ databases">
        <authorList>
            <person name="Gilroy R."/>
        </authorList>
    </citation>
    <scope>NUCLEOTIDE SEQUENCE</scope>
    <source>
        <strain evidence="1">CHK171-7178</strain>
    </source>
</reference>
<reference evidence="1" key="1">
    <citation type="journal article" date="2021" name="PeerJ">
        <title>Extensive microbial diversity within the chicken gut microbiome revealed by metagenomics and culture.</title>
        <authorList>
            <person name="Gilroy R."/>
            <person name="Ravi A."/>
            <person name="Getino M."/>
            <person name="Pursley I."/>
            <person name="Horton D.L."/>
            <person name="Alikhan N.F."/>
            <person name="Baker D."/>
            <person name="Gharbi K."/>
            <person name="Hall N."/>
            <person name="Watson M."/>
            <person name="Adriaenssens E.M."/>
            <person name="Foster-Nyarko E."/>
            <person name="Jarju S."/>
            <person name="Secka A."/>
            <person name="Antonio M."/>
            <person name="Oren A."/>
            <person name="Chaudhuri R.R."/>
            <person name="La Ragione R."/>
            <person name="Hildebrand F."/>
            <person name="Pallen M.J."/>
        </authorList>
    </citation>
    <scope>NUCLEOTIDE SEQUENCE</scope>
    <source>
        <strain evidence="1">CHK171-7178</strain>
    </source>
</reference>
<organism evidence="1 2">
    <name type="scientific">Sporosarcina psychrophila</name>
    <name type="common">Bacillus psychrophilus</name>
    <dbReference type="NCBI Taxonomy" id="1476"/>
    <lineage>
        <taxon>Bacteria</taxon>
        <taxon>Bacillati</taxon>
        <taxon>Bacillota</taxon>
        <taxon>Bacilli</taxon>
        <taxon>Bacillales</taxon>
        <taxon>Caryophanaceae</taxon>
        <taxon>Sporosarcina</taxon>
    </lineage>
</organism>
<dbReference type="Gene3D" id="2.40.10.270">
    <property type="entry name" value="Bacteriophage SPP1 head-tail adaptor protein"/>
    <property type="match status" value="1"/>
</dbReference>
<dbReference type="NCBIfam" id="TIGR01563">
    <property type="entry name" value="gp16_SPP1"/>
    <property type="match status" value="1"/>
</dbReference>
<dbReference type="InterPro" id="IPR038666">
    <property type="entry name" value="SSP1_head-tail_sf"/>
</dbReference>
<evidence type="ECO:0000313" key="1">
    <source>
        <dbReference type="EMBL" id="HJF31550.1"/>
    </source>
</evidence>
<dbReference type="Pfam" id="PF05521">
    <property type="entry name" value="Phage_HCP"/>
    <property type="match status" value="1"/>
</dbReference>
<dbReference type="Proteomes" id="UP000698173">
    <property type="component" value="Unassembled WGS sequence"/>
</dbReference>
<name>A0A921FXI6_SPOPS</name>
<evidence type="ECO:0000313" key="2">
    <source>
        <dbReference type="Proteomes" id="UP000698173"/>
    </source>
</evidence>
<dbReference type="InterPro" id="IPR008767">
    <property type="entry name" value="Phage_SPP1_head-tail_adaptor"/>
</dbReference>
<comment type="caution">
    <text evidence="1">The sequence shown here is derived from an EMBL/GenBank/DDBJ whole genome shotgun (WGS) entry which is preliminary data.</text>
</comment>
<accession>A0A921FXI6</accession>
<proteinExistence type="predicted"/>
<sequence>MRDYRHKIDFLIQSDGFDDYGEPLDSWEEIEGKAGIWASKDPLLGNEYFSALSLDSKVEVKFNMRYVDGITNEMRIRHGKDVYEILSSINVKSLNRELLCYCKLVK</sequence>
<dbReference type="EMBL" id="DYWT01000117">
    <property type="protein sequence ID" value="HJF31550.1"/>
    <property type="molecule type" value="Genomic_DNA"/>
</dbReference>
<protein>
    <submittedName>
        <fullName evidence="1">Phage head closure protein</fullName>
    </submittedName>
</protein>
<dbReference type="AlphaFoldDB" id="A0A921FXI6"/>